<evidence type="ECO:0000313" key="2">
    <source>
        <dbReference type="EMBL" id="KAL0282670.1"/>
    </source>
</evidence>
<feature type="compositionally biased region" description="Polar residues" evidence="1">
    <location>
        <begin position="1"/>
        <end position="12"/>
    </location>
</feature>
<gene>
    <name evidence="2" type="ORF">Sangu_2938400</name>
</gene>
<accession>A0AAW2IM94</accession>
<sequence length="92" mass="10258">MTLPLTQINMKQPSKPPLKGFVTSTQEEEGGQEALAIDEKEFDPKAFKLLIKTRYDPKEKLSLGKLPPKATGKKLHGLNVTQIMLKEKGRAI</sequence>
<dbReference type="EMBL" id="JACGWK010001799">
    <property type="protein sequence ID" value="KAL0282670.1"/>
    <property type="molecule type" value="Genomic_DNA"/>
</dbReference>
<comment type="caution">
    <text evidence="2">The sequence shown here is derived from an EMBL/GenBank/DDBJ whole genome shotgun (WGS) entry which is preliminary data.</text>
</comment>
<name>A0AAW2IM94_9LAMI</name>
<dbReference type="AlphaFoldDB" id="A0AAW2IM94"/>
<organism evidence="2">
    <name type="scientific">Sesamum angustifolium</name>
    <dbReference type="NCBI Taxonomy" id="2727405"/>
    <lineage>
        <taxon>Eukaryota</taxon>
        <taxon>Viridiplantae</taxon>
        <taxon>Streptophyta</taxon>
        <taxon>Embryophyta</taxon>
        <taxon>Tracheophyta</taxon>
        <taxon>Spermatophyta</taxon>
        <taxon>Magnoliopsida</taxon>
        <taxon>eudicotyledons</taxon>
        <taxon>Gunneridae</taxon>
        <taxon>Pentapetalae</taxon>
        <taxon>asterids</taxon>
        <taxon>lamiids</taxon>
        <taxon>Lamiales</taxon>
        <taxon>Pedaliaceae</taxon>
        <taxon>Sesamum</taxon>
    </lineage>
</organism>
<reference evidence="2" key="1">
    <citation type="submission" date="2020-06" db="EMBL/GenBank/DDBJ databases">
        <authorList>
            <person name="Li T."/>
            <person name="Hu X."/>
            <person name="Zhang T."/>
            <person name="Song X."/>
            <person name="Zhang H."/>
            <person name="Dai N."/>
            <person name="Sheng W."/>
            <person name="Hou X."/>
            <person name="Wei L."/>
        </authorList>
    </citation>
    <scope>NUCLEOTIDE SEQUENCE</scope>
    <source>
        <strain evidence="2">G01</strain>
        <tissue evidence="2">Leaf</tissue>
    </source>
</reference>
<reference evidence="2" key="2">
    <citation type="journal article" date="2024" name="Plant">
        <title>Genomic evolution and insights into agronomic trait innovations of Sesamum species.</title>
        <authorList>
            <person name="Miao H."/>
            <person name="Wang L."/>
            <person name="Qu L."/>
            <person name="Liu H."/>
            <person name="Sun Y."/>
            <person name="Le M."/>
            <person name="Wang Q."/>
            <person name="Wei S."/>
            <person name="Zheng Y."/>
            <person name="Lin W."/>
            <person name="Duan Y."/>
            <person name="Cao H."/>
            <person name="Xiong S."/>
            <person name="Wang X."/>
            <person name="Wei L."/>
            <person name="Li C."/>
            <person name="Ma Q."/>
            <person name="Ju M."/>
            <person name="Zhao R."/>
            <person name="Li G."/>
            <person name="Mu C."/>
            <person name="Tian Q."/>
            <person name="Mei H."/>
            <person name="Zhang T."/>
            <person name="Gao T."/>
            <person name="Zhang H."/>
        </authorList>
    </citation>
    <scope>NUCLEOTIDE SEQUENCE</scope>
    <source>
        <strain evidence="2">G01</strain>
    </source>
</reference>
<feature type="region of interest" description="Disordered" evidence="1">
    <location>
        <begin position="1"/>
        <end position="26"/>
    </location>
</feature>
<evidence type="ECO:0000256" key="1">
    <source>
        <dbReference type="SAM" id="MobiDB-lite"/>
    </source>
</evidence>
<proteinExistence type="predicted"/>
<protein>
    <submittedName>
        <fullName evidence="2">Uncharacterized protein</fullName>
    </submittedName>
</protein>